<dbReference type="RefSeq" id="WP_014445870.1">
    <property type="nucleotide sequence ID" value="NC_017093.1"/>
</dbReference>
<accession>I0HD95</accession>
<dbReference type="HOGENOM" id="CLU_859519_0_0_11"/>
<dbReference type="Proteomes" id="UP000007882">
    <property type="component" value="Chromosome"/>
</dbReference>
<evidence type="ECO:0000256" key="2">
    <source>
        <dbReference type="SAM" id="Phobius"/>
    </source>
</evidence>
<sequence>MDSKAAPADLPDITEYWPDAPHRVGPAADHYELPGAEPTRTGAGLSDPSAPGAASPSPGGAGGVTEADQAHARRGLTADVYPGSARPTLELHLAERPRRPVRRTAVIVALVLAIGSAAAWAALRPGEEQTRVPSFQPPAALTPANPPVEIGEPTPDPAPVIPDAATFELVDGTTEVNVTIGDVPKGWFRVTSPDGSGVKPRAQLDGDTVKVFVEPTGPEGSARVDVLLSEDVTWSLRMRGGARVATFDLTRGTLGRLDLLGGTARTTLALPKTDSPIPILMGGGVNTWRISTAGEIPVRADFRKGAGTVTLYGKRDKGVATGATLTKGDGDDGIDLRAESGIGTLTVTARQS</sequence>
<keyword evidence="2" id="KW-0472">Membrane</keyword>
<reference evidence="3 4" key="1">
    <citation type="submission" date="2012-02" db="EMBL/GenBank/DDBJ databases">
        <title>Complete genome sequence of Actinoplanes missouriensis 431 (= NBRC 102363).</title>
        <authorList>
            <person name="Ohnishi Y."/>
            <person name="Ishikawa J."/>
            <person name="Sekine M."/>
            <person name="Hosoyama A."/>
            <person name="Harada T."/>
            <person name="Narita H."/>
            <person name="Hata T."/>
            <person name="Konno Y."/>
            <person name="Tutikane K."/>
            <person name="Fujita N."/>
            <person name="Horinouchi S."/>
            <person name="Hayakawa M."/>
        </authorList>
    </citation>
    <scope>NUCLEOTIDE SEQUENCE [LARGE SCALE GENOMIC DNA]</scope>
    <source>
        <strain evidence="4">ATCC 14538 / DSM 43046 / CBS 188.64 / JCM 3121 / NBRC 102363 / NCIMB 12654 / NRRL B-3342 / UNCC 431</strain>
    </source>
</reference>
<keyword evidence="4" id="KW-1185">Reference proteome</keyword>
<feature type="transmembrane region" description="Helical" evidence="2">
    <location>
        <begin position="105"/>
        <end position="123"/>
    </location>
</feature>
<evidence type="ECO:0000313" key="4">
    <source>
        <dbReference type="Proteomes" id="UP000007882"/>
    </source>
</evidence>
<dbReference type="KEGG" id="ams:AMIS_57620"/>
<feature type="region of interest" description="Disordered" evidence="1">
    <location>
        <begin position="1"/>
        <end position="70"/>
    </location>
</feature>
<evidence type="ECO:0000256" key="1">
    <source>
        <dbReference type="SAM" id="MobiDB-lite"/>
    </source>
</evidence>
<name>I0HD95_ACTM4</name>
<evidence type="ECO:0000313" key="3">
    <source>
        <dbReference type="EMBL" id="BAL90982.1"/>
    </source>
</evidence>
<gene>
    <name evidence="3" type="ordered locus">AMIS_57620</name>
</gene>
<dbReference type="eggNOG" id="COG3087">
    <property type="taxonomic scope" value="Bacteria"/>
</dbReference>
<feature type="compositionally biased region" description="Low complexity" evidence="1">
    <location>
        <begin position="42"/>
        <end position="58"/>
    </location>
</feature>
<dbReference type="EMBL" id="AP012319">
    <property type="protein sequence ID" value="BAL90982.1"/>
    <property type="molecule type" value="Genomic_DNA"/>
</dbReference>
<dbReference type="STRING" id="512565.AMIS_57620"/>
<keyword evidence="2" id="KW-1133">Transmembrane helix</keyword>
<proteinExistence type="predicted"/>
<protein>
    <submittedName>
        <fullName evidence="3">Uncharacterized protein</fullName>
    </submittedName>
</protein>
<dbReference type="AlphaFoldDB" id="I0HD95"/>
<keyword evidence="2" id="KW-0812">Transmembrane</keyword>
<organism evidence="3 4">
    <name type="scientific">Actinoplanes missouriensis (strain ATCC 14538 / DSM 43046 / CBS 188.64 / JCM 3121 / NBRC 102363 / NCIMB 12654 / NRRL B-3342 / UNCC 431)</name>
    <dbReference type="NCBI Taxonomy" id="512565"/>
    <lineage>
        <taxon>Bacteria</taxon>
        <taxon>Bacillati</taxon>
        <taxon>Actinomycetota</taxon>
        <taxon>Actinomycetes</taxon>
        <taxon>Micromonosporales</taxon>
        <taxon>Micromonosporaceae</taxon>
        <taxon>Actinoplanes</taxon>
    </lineage>
</organism>
<dbReference type="PATRIC" id="fig|512565.3.peg.5759"/>
<dbReference type="OrthoDB" id="3296464at2"/>